<gene>
    <name evidence="2" type="ORF">SLS63_006202</name>
</gene>
<name>A0ABR1P8V2_DIAER</name>
<evidence type="ECO:0000313" key="2">
    <source>
        <dbReference type="EMBL" id="KAK7729329.1"/>
    </source>
</evidence>
<feature type="region of interest" description="Disordered" evidence="1">
    <location>
        <begin position="344"/>
        <end position="380"/>
    </location>
</feature>
<dbReference type="InterPro" id="IPR027417">
    <property type="entry name" value="P-loop_NTPase"/>
</dbReference>
<accession>A0ABR1P8V2</accession>
<evidence type="ECO:0000313" key="3">
    <source>
        <dbReference type="Proteomes" id="UP001430848"/>
    </source>
</evidence>
<feature type="compositionally biased region" description="Basic residues" evidence="1">
    <location>
        <begin position="361"/>
        <end position="374"/>
    </location>
</feature>
<dbReference type="SUPFAM" id="SSF52540">
    <property type="entry name" value="P-loop containing nucleoside triphosphate hydrolases"/>
    <property type="match status" value="1"/>
</dbReference>
<dbReference type="EMBL" id="JAKNSF020000029">
    <property type="protein sequence ID" value="KAK7729329.1"/>
    <property type="molecule type" value="Genomic_DNA"/>
</dbReference>
<comment type="caution">
    <text evidence="2">The sequence shown here is derived from an EMBL/GenBank/DDBJ whole genome shotgun (WGS) entry which is preliminary data.</text>
</comment>
<dbReference type="Gene3D" id="3.40.50.300">
    <property type="entry name" value="P-loop containing nucleotide triphosphate hydrolases"/>
    <property type="match status" value="1"/>
</dbReference>
<protein>
    <submittedName>
        <fullName evidence="2">Uncharacterized protein</fullName>
    </submittedName>
</protein>
<dbReference type="Proteomes" id="UP001430848">
    <property type="component" value="Unassembled WGS sequence"/>
</dbReference>
<feature type="compositionally biased region" description="Basic and acidic residues" evidence="1">
    <location>
        <begin position="347"/>
        <end position="360"/>
    </location>
</feature>
<evidence type="ECO:0000256" key="1">
    <source>
        <dbReference type="SAM" id="MobiDB-lite"/>
    </source>
</evidence>
<feature type="region of interest" description="Disordered" evidence="1">
    <location>
        <begin position="1"/>
        <end position="89"/>
    </location>
</feature>
<organism evidence="2 3">
    <name type="scientific">Diaporthe eres</name>
    <name type="common">Phomopsis oblonga</name>
    <dbReference type="NCBI Taxonomy" id="83184"/>
    <lineage>
        <taxon>Eukaryota</taxon>
        <taxon>Fungi</taxon>
        <taxon>Dikarya</taxon>
        <taxon>Ascomycota</taxon>
        <taxon>Pezizomycotina</taxon>
        <taxon>Sordariomycetes</taxon>
        <taxon>Sordariomycetidae</taxon>
        <taxon>Diaporthales</taxon>
        <taxon>Diaporthaceae</taxon>
        <taxon>Diaporthe</taxon>
        <taxon>Diaporthe eres species complex</taxon>
    </lineage>
</organism>
<proteinExistence type="predicted"/>
<sequence>MRLNPPPIETNELKPRESQEPTLPSAQASDGEVHPETQDEIVGGTSLPVARGDAKNAAPDNTYGDSKVPQRQTAWDSEVVNDGQGTLEQVPWRNRMGNVQREITVPQDFHAQLHTSLLKSIMQSKPVLRGMPVYDATFDAVRSGRNLFIQTALPVRSLQYMLPVIQGIHDFGVLKRRREVKPDAQLPPRPSSLLVLCPTLAGAQDVQMMGTRLQSRDAVVDMVALSDPTPKHIIPLRTLGFNILMSTPEFILKWLALPHAKIPLIEALQDVQTLVVDGQASSLRRGDFLEVLKEVMSDLPLNKKTQRVIVSSEHDPQLDERLAGLVLDGGYEVVQEPRLEEILDMQRAQEKKRQQMEKSQRANRRPRNQKRGVGRAKERF</sequence>
<keyword evidence="3" id="KW-1185">Reference proteome</keyword>
<reference evidence="2 3" key="1">
    <citation type="submission" date="2024-02" db="EMBL/GenBank/DDBJ databases">
        <title>De novo assembly and annotation of 12 fungi associated with fruit tree decline syndrome in Ontario, Canada.</title>
        <authorList>
            <person name="Sulman M."/>
            <person name="Ellouze W."/>
            <person name="Ilyukhin E."/>
        </authorList>
    </citation>
    <scope>NUCLEOTIDE SEQUENCE [LARGE SCALE GENOMIC DNA]</scope>
    <source>
        <strain evidence="2 3">M169</strain>
    </source>
</reference>